<keyword evidence="12" id="KW-0282">Flagellum</keyword>
<evidence type="ECO:0000256" key="6">
    <source>
        <dbReference type="ARBA" id="ARBA00022692"/>
    </source>
</evidence>
<dbReference type="GO" id="GO:0009425">
    <property type="term" value="C:bacterial-type flagellum basal body"/>
    <property type="evidence" value="ECO:0007669"/>
    <property type="project" value="InterPro"/>
</dbReference>
<evidence type="ECO:0000256" key="7">
    <source>
        <dbReference type="ARBA" id="ARBA00022779"/>
    </source>
</evidence>
<proteinExistence type="inferred from homology"/>
<keyword evidence="13" id="KW-1185">Reference proteome</keyword>
<name>A0A6M8SNI3_9NEIS</name>
<comment type="function">
    <text evidence="1 10">Controls the rotational direction of flagella during chemotaxis.</text>
</comment>
<evidence type="ECO:0000256" key="11">
    <source>
        <dbReference type="SAM" id="MobiDB-lite"/>
    </source>
</evidence>
<evidence type="ECO:0000256" key="4">
    <source>
        <dbReference type="ARBA" id="ARBA00022475"/>
    </source>
</evidence>
<dbReference type="PANTHER" id="PTHR35091">
    <property type="entry name" value="FLAGELLAR PROTEIN FLIL"/>
    <property type="match status" value="1"/>
</dbReference>
<dbReference type="AlphaFoldDB" id="A0A6M8SNI3"/>
<dbReference type="Proteomes" id="UP000504844">
    <property type="component" value="Chromosome"/>
</dbReference>
<reference evidence="12 13" key="1">
    <citation type="submission" date="2020-05" db="EMBL/GenBank/DDBJ databases">
        <title>Complete genome sequence of Deefgea sp. D17.</title>
        <authorList>
            <person name="Bae J.-W."/>
            <person name="Han J.E."/>
        </authorList>
    </citation>
    <scope>NUCLEOTIDE SEQUENCE [LARGE SCALE GENOMIC DNA]</scope>
    <source>
        <strain evidence="12 13">D17</strain>
    </source>
</reference>
<sequence length="185" mass="20415">MSDAKAEAKAEAAPKSKKNILLIIVAAVLVLILILGGALAFFLLKSPAEGNAEEATAEAAAHGEEKKKEKKKEKKPDEHAKPVFAKLQDQPFTVNLSGEPESVLQVEIMVELAEEADKERITSVQPKILDVVNRLLRAKTLEEVKTPQGQEELARQIREKINAILEVEAKDEGVLSVNFTKYFYQ</sequence>
<evidence type="ECO:0000256" key="9">
    <source>
        <dbReference type="ARBA" id="ARBA00023136"/>
    </source>
</evidence>
<evidence type="ECO:0000256" key="10">
    <source>
        <dbReference type="RuleBase" id="RU364125"/>
    </source>
</evidence>
<evidence type="ECO:0000256" key="1">
    <source>
        <dbReference type="ARBA" id="ARBA00002254"/>
    </source>
</evidence>
<protein>
    <recommendedName>
        <fullName evidence="10">Flagellar protein FliL</fullName>
    </recommendedName>
</protein>
<dbReference type="KEGG" id="dee:HQN60_02795"/>
<feature type="region of interest" description="Disordered" evidence="11">
    <location>
        <begin position="54"/>
        <end position="81"/>
    </location>
</feature>
<keyword evidence="9 10" id="KW-0472">Membrane</keyword>
<keyword evidence="12" id="KW-0969">Cilium</keyword>
<dbReference type="EMBL" id="CP054143">
    <property type="protein sequence ID" value="QKJ65738.1"/>
    <property type="molecule type" value="Genomic_DNA"/>
</dbReference>
<keyword evidence="6 10" id="KW-0812">Transmembrane</keyword>
<dbReference type="InterPro" id="IPR005503">
    <property type="entry name" value="FliL"/>
</dbReference>
<keyword evidence="7 10" id="KW-0283">Flagellar rotation</keyword>
<keyword evidence="8 10" id="KW-1133">Transmembrane helix</keyword>
<feature type="transmembrane region" description="Helical" evidence="10">
    <location>
        <begin position="20"/>
        <end position="44"/>
    </location>
</feature>
<evidence type="ECO:0000313" key="12">
    <source>
        <dbReference type="EMBL" id="QKJ65738.1"/>
    </source>
</evidence>
<dbReference type="PANTHER" id="PTHR35091:SF2">
    <property type="entry name" value="FLAGELLAR PROTEIN FLIL"/>
    <property type="match status" value="1"/>
</dbReference>
<evidence type="ECO:0000256" key="3">
    <source>
        <dbReference type="ARBA" id="ARBA00008281"/>
    </source>
</evidence>
<dbReference type="GO" id="GO:0005886">
    <property type="term" value="C:plasma membrane"/>
    <property type="evidence" value="ECO:0007669"/>
    <property type="project" value="UniProtKB-SubCell"/>
</dbReference>
<keyword evidence="12" id="KW-0966">Cell projection</keyword>
<keyword evidence="10" id="KW-0997">Cell inner membrane</keyword>
<accession>A0A6M8SNI3</accession>
<comment type="similarity">
    <text evidence="3 10">Belongs to the FliL family.</text>
</comment>
<gene>
    <name evidence="12" type="ORF">HQN60_02795</name>
</gene>
<dbReference type="RefSeq" id="WP_173532247.1">
    <property type="nucleotide sequence ID" value="NZ_CP054143.1"/>
</dbReference>
<evidence type="ECO:0000256" key="2">
    <source>
        <dbReference type="ARBA" id="ARBA00004162"/>
    </source>
</evidence>
<evidence type="ECO:0000256" key="5">
    <source>
        <dbReference type="ARBA" id="ARBA00022500"/>
    </source>
</evidence>
<dbReference type="GO" id="GO:0006935">
    <property type="term" value="P:chemotaxis"/>
    <property type="evidence" value="ECO:0007669"/>
    <property type="project" value="UniProtKB-KW"/>
</dbReference>
<keyword evidence="5 10" id="KW-0145">Chemotaxis</keyword>
<organism evidence="12 13">
    <name type="scientific">Deefgea piscis</name>
    <dbReference type="NCBI Taxonomy" id="2739061"/>
    <lineage>
        <taxon>Bacteria</taxon>
        <taxon>Pseudomonadati</taxon>
        <taxon>Pseudomonadota</taxon>
        <taxon>Betaproteobacteria</taxon>
        <taxon>Neisseriales</taxon>
        <taxon>Chitinibacteraceae</taxon>
        <taxon>Deefgea</taxon>
    </lineage>
</organism>
<dbReference type="Pfam" id="PF03748">
    <property type="entry name" value="FliL"/>
    <property type="match status" value="1"/>
</dbReference>
<evidence type="ECO:0000313" key="13">
    <source>
        <dbReference type="Proteomes" id="UP000504844"/>
    </source>
</evidence>
<comment type="subcellular location">
    <subcellularLocation>
        <location evidence="10">Cell inner membrane</location>
    </subcellularLocation>
    <subcellularLocation>
        <location evidence="2">Cell membrane</location>
        <topology evidence="2">Single-pass membrane protein</topology>
    </subcellularLocation>
</comment>
<dbReference type="GO" id="GO:0071978">
    <property type="term" value="P:bacterial-type flagellum-dependent swarming motility"/>
    <property type="evidence" value="ECO:0007669"/>
    <property type="project" value="TreeGrafter"/>
</dbReference>
<evidence type="ECO:0000256" key="8">
    <source>
        <dbReference type="ARBA" id="ARBA00022989"/>
    </source>
</evidence>
<keyword evidence="4" id="KW-1003">Cell membrane</keyword>